<dbReference type="Gene3D" id="1.10.510.10">
    <property type="entry name" value="Transferase(Phosphotransferase) domain 1"/>
    <property type="match status" value="1"/>
</dbReference>
<dbReference type="Proteomes" id="UP000034947">
    <property type="component" value="Unassembled WGS sequence"/>
</dbReference>
<dbReference type="InterPro" id="IPR011009">
    <property type="entry name" value="Kinase-like_dom_sf"/>
</dbReference>
<dbReference type="EMBL" id="JYKN01000323">
    <property type="protein sequence ID" value="KKK24803.1"/>
    <property type="molecule type" value="Genomic_DNA"/>
</dbReference>
<dbReference type="SUPFAM" id="SSF56112">
    <property type="entry name" value="Protein kinase-like (PK-like)"/>
    <property type="match status" value="1"/>
</dbReference>
<proteinExistence type="predicted"/>
<comment type="caution">
    <text evidence="1">The sequence shown here is derived from an EMBL/GenBank/DDBJ whole genome shotgun (WGS) entry which is preliminary data.</text>
</comment>
<evidence type="ECO:0000313" key="2">
    <source>
        <dbReference type="Proteomes" id="UP000034947"/>
    </source>
</evidence>
<evidence type="ECO:0000313" key="1">
    <source>
        <dbReference type="EMBL" id="KKK24803.1"/>
    </source>
</evidence>
<evidence type="ECO:0008006" key="3">
    <source>
        <dbReference type="Google" id="ProtNLM"/>
    </source>
</evidence>
<dbReference type="VEuPathDB" id="FungiDB:P175DRAFT_0534245"/>
<reference evidence="1 2" key="1">
    <citation type="submission" date="2015-02" db="EMBL/GenBank/DDBJ databases">
        <title>Draft Genome Sequences of Two Closely-Related Aflatoxigenic Aspergillus Species Obtained from the Cote d'Ivoire.</title>
        <authorList>
            <person name="Moore G.G."/>
            <person name="Beltz S.B."/>
            <person name="Mack B.M."/>
        </authorList>
    </citation>
    <scope>NUCLEOTIDE SEQUENCE [LARGE SCALE GENOMIC DNA]</scope>
    <source>
        <strain evidence="1 2">SRRC1432</strain>
    </source>
</reference>
<keyword evidence="2" id="KW-1185">Reference proteome</keyword>
<sequence>MAQAFAYGCFIQMPDADAEEGEEKMDLEVVIMRKRGKGTGRRVSQIIGQILQDIFDGTLYETINIQFFPKPKPRPGYRVPTPNCHFKLSMICSQTSLEPRGIRLFLVADDLSIKLCDFAGSGIGNMPPVVTEEDRYRKSPDSPRSFQTDLFALGCLIFEIMVGSRPYEEINDADWEMIAENYERGIFPPVAGVKYGEIIHMCEGWVCFILTR</sequence>
<gene>
    <name evidence="1" type="ORF">AOCH_005050</name>
</gene>
<accession>A0A0F8UZ70</accession>
<organism evidence="1 2">
    <name type="scientific">Aspergillus ochraceoroseus</name>
    <dbReference type="NCBI Taxonomy" id="138278"/>
    <lineage>
        <taxon>Eukaryota</taxon>
        <taxon>Fungi</taxon>
        <taxon>Dikarya</taxon>
        <taxon>Ascomycota</taxon>
        <taxon>Pezizomycotina</taxon>
        <taxon>Eurotiomycetes</taxon>
        <taxon>Eurotiomycetidae</taxon>
        <taxon>Eurotiales</taxon>
        <taxon>Aspergillaceae</taxon>
        <taxon>Aspergillus</taxon>
        <taxon>Aspergillus subgen. Nidulantes</taxon>
    </lineage>
</organism>
<dbReference type="AlphaFoldDB" id="A0A0F8UZ70"/>
<protein>
    <recommendedName>
        <fullName evidence="3">Protein kinase domain-containing protein</fullName>
    </recommendedName>
</protein>
<dbReference type="OrthoDB" id="1668230at2759"/>
<name>A0A0F8UZ70_9EURO</name>